<dbReference type="GO" id="GO:0005634">
    <property type="term" value="C:nucleus"/>
    <property type="evidence" value="ECO:0007669"/>
    <property type="project" value="UniProtKB-SubCell"/>
</dbReference>
<reference evidence="10 11" key="1">
    <citation type="submission" date="2021-06" db="EMBL/GenBank/DDBJ databases">
        <title>Caerostris extrusa draft genome.</title>
        <authorList>
            <person name="Kono N."/>
            <person name="Arakawa K."/>
        </authorList>
    </citation>
    <scope>NUCLEOTIDE SEQUENCE [LARGE SCALE GENOMIC DNA]</scope>
</reference>
<dbReference type="AlphaFoldDB" id="A0AAV4RWM8"/>
<feature type="domain" description="C2H2-type" evidence="9">
    <location>
        <begin position="362"/>
        <end position="389"/>
    </location>
</feature>
<evidence type="ECO:0000313" key="10">
    <source>
        <dbReference type="EMBL" id="GIY25514.1"/>
    </source>
</evidence>
<dbReference type="Proteomes" id="UP001054945">
    <property type="component" value="Unassembled WGS sequence"/>
</dbReference>
<dbReference type="PANTHER" id="PTHR24394:SF29">
    <property type="entry name" value="MYONEURIN"/>
    <property type="match status" value="1"/>
</dbReference>
<keyword evidence="2" id="KW-0479">Metal-binding</keyword>
<dbReference type="PROSITE" id="PS50157">
    <property type="entry name" value="ZINC_FINGER_C2H2_2"/>
    <property type="match status" value="3"/>
</dbReference>
<protein>
    <recommendedName>
        <fullName evidence="9">C2H2-type domain-containing protein</fullName>
    </recommendedName>
</protein>
<dbReference type="SMART" id="SM00355">
    <property type="entry name" value="ZnF_C2H2"/>
    <property type="match status" value="4"/>
</dbReference>
<keyword evidence="6" id="KW-0539">Nucleus</keyword>
<comment type="subcellular location">
    <subcellularLocation>
        <location evidence="1">Nucleus</location>
    </subcellularLocation>
</comment>
<dbReference type="PANTHER" id="PTHR24394">
    <property type="entry name" value="ZINC FINGER PROTEIN"/>
    <property type="match status" value="1"/>
</dbReference>
<dbReference type="EMBL" id="BPLR01008555">
    <property type="protein sequence ID" value="GIY25514.1"/>
    <property type="molecule type" value="Genomic_DNA"/>
</dbReference>
<evidence type="ECO:0000256" key="8">
    <source>
        <dbReference type="SAM" id="MobiDB-lite"/>
    </source>
</evidence>
<dbReference type="SUPFAM" id="SSF57667">
    <property type="entry name" value="beta-beta-alpha zinc fingers"/>
    <property type="match status" value="2"/>
</dbReference>
<keyword evidence="5" id="KW-0862">Zinc</keyword>
<evidence type="ECO:0000256" key="3">
    <source>
        <dbReference type="ARBA" id="ARBA00022737"/>
    </source>
</evidence>
<evidence type="ECO:0000313" key="11">
    <source>
        <dbReference type="Proteomes" id="UP001054945"/>
    </source>
</evidence>
<evidence type="ECO:0000256" key="1">
    <source>
        <dbReference type="ARBA" id="ARBA00004123"/>
    </source>
</evidence>
<evidence type="ECO:0000259" key="9">
    <source>
        <dbReference type="PROSITE" id="PS50157"/>
    </source>
</evidence>
<feature type="domain" description="C2H2-type" evidence="9">
    <location>
        <begin position="418"/>
        <end position="441"/>
    </location>
</feature>
<keyword evidence="11" id="KW-1185">Reference proteome</keyword>
<comment type="caution">
    <text evidence="10">The sequence shown here is derived from an EMBL/GenBank/DDBJ whole genome shotgun (WGS) entry which is preliminary data.</text>
</comment>
<name>A0AAV4RWM8_CAEEX</name>
<feature type="domain" description="C2H2-type" evidence="9">
    <location>
        <begin position="390"/>
        <end position="417"/>
    </location>
</feature>
<evidence type="ECO:0000256" key="2">
    <source>
        <dbReference type="ARBA" id="ARBA00022723"/>
    </source>
</evidence>
<keyword evidence="4 7" id="KW-0863">Zinc-finger</keyword>
<organism evidence="10 11">
    <name type="scientific">Caerostris extrusa</name>
    <name type="common">Bark spider</name>
    <name type="synonym">Caerostris bankana</name>
    <dbReference type="NCBI Taxonomy" id="172846"/>
    <lineage>
        <taxon>Eukaryota</taxon>
        <taxon>Metazoa</taxon>
        <taxon>Ecdysozoa</taxon>
        <taxon>Arthropoda</taxon>
        <taxon>Chelicerata</taxon>
        <taxon>Arachnida</taxon>
        <taxon>Araneae</taxon>
        <taxon>Araneomorphae</taxon>
        <taxon>Entelegynae</taxon>
        <taxon>Araneoidea</taxon>
        <taxon>Araneidae</taxon>
        <taxon>Caerostris</taxon>
    </lineage>
</organism>
<evidence type="ECO:0000256" key="4">
    <source>
        <dbReference type="ARBA" id="ARBA00022771"/>
    </source>
</evidence>
<sequence length="454" mass="52403">MDNRFFHLSILAKEASQRYIALQSKENIEARGSSSEGLRNVKKRNVLYRATVHRYSTFKSDEFKKKFTYKCMFSSSCNNIFESYGSERKAYNDMKSHLAIHLESITSDAPFNTKSGMRRRDSSKEGMNSFDYQDGIESSKRTKRKSNSRKENALTISQMVKNIRHEHDYTIPRRRKKRSKKSIKSIKSPNETSANFSLDELLKKSDNGVIENCILTPAFPCIYDTFDVAALCVVSDSEQVITTMCKNASVDINSTSSSEKFIECVDAVEPVLESVENVKIKTVTTKPIISKCKYSIENSENIQQFERELAVDLISKLKAKKGKKKKGPLICEICIKKNNLRKFTAVATLMYHYRSHAGIKPFLCNICKCKFTRRHTLNYHISIHEGKCRFTCAYCGREFRHPSHFKEHLRRHTGETPYCCINCKSKFKTRNTFKRHLKMQHQKLLTANGIMDII</sequence>
<dbReference type="InterPro" id="IPR036236">
    <property type="entry name" value="Znf_C2H2_sf"/>
</dbReference>
<evidence type="ECO:0000256" key="7">
    <source>
        <dbReference type="PROSITE-ProRule" id="PRU00042"/>
    </source>
</evidence>
<proteinExistence type="predicted"/>
<dbReference type="GO" id="GO:0008270">
    <property type="term" value="F:zinc ion binding"/>
    <property type="evidence" value="ECO:0007669"/>
    <property type="project" value="UniProtKB-KW"/>
</dbReference>
<dbReference type="FunFam" id="3.30.160.60:FF:002326">
    <property type="entry name" value="B-cell CLL/lymphoma 6 member B protein"/>
    <property type="match status" value="1"/>
</dbReference>
<keyword evidence="3" id="KW-0677">Repeat</keyword>
<dbReference type="GO" id="GO:0000981">
    <property type="term" value="F:DNA-binding transcription factor activity, RNA polymerase II-specific"/>
    <property type="evidence" value="ECO:0007669"/>
    <property type="project" value="TreeGrafter"/>
</dbReference>
<accession>A0AAV4RWM8</accession>
<dbReference type="Gene3D" id="3.30.160.60">
    <property type="entry name" value="Classic Zinc Finger"/>
    <property type="match status" value="3"/>
</dbReference>
<dbReference type="InterPro" id="IPR013087">
    <property type="entry name" value="Znf_C2H2_type"/>
</dbReference>
<feature type="compositionally biased region" description="Basic residues" evidence="8">
    <location>
        <begin position="172"/>
        <end position="184"/>
    </location>
</feature>
<evidence type="ECO:0000256" key="5">
    <source>
        <dbReference type="ARBA" id="ARBA00022833"/>
    </source>
</evidence>
<feature type="region of interest" description="Disordered" evidence="8">
    <location>
        <begin position="109"/>
        <end position="152"/>
    </location>
</feature>
<feature type="region of interest" description="Disordered" evidence="8">
    <location>
        <begin position="165"/>
        <end position="189"/>
    </location>
</feature>
<dbReference type="PROSITE" id="PS00028">
    <property type="entry name" value="ZINC_FINGER_C2H2_1"/>
    <property type="match status" value="3"/>
</dbReference>
<gene>
    <name evidence="10" type="ORF">CEXT_807531</name>
</gene>
<evidence type="ECO:0000256" key="6">
    <source>
        <dbReference type="ARBA" id="ARBA00023242"/>
    </source>
</evidence>